<gene>
    <name evidence="2" type="ORF">JOC27_001684</name>
</gene>
<dbReference type="RefSeq" id="WP_205006789.1">
    <property type="nucleotide sequence ID" value="NZ_CBCRXA010000012.1"/>
</dbReference>
<evidence type="ECO:0000313" key="2">
    <source>
        <dbReference type="EMBL" id="MBM7658231.1"/>
    </source>
</evidence>
<keyword evidence="1" id="KW-1133">Transmembrane helix</keyword>
<evidence type="ECO:0000313" key="3">
    <source>
        <dbReference type="Proteomes" id="UP000823201"/>
    </source>
</evidence>
<evidence type="ECO:0008006" key="4">
    <source>
        <dbReference type="Google" id="ProtNLM"/>
    </source>
</evidence>
<sequence length="64" mass="7321">MEQFKLIVRMIIAIGSISLFLFSIFFNWLPLTTVLAIIPSVCLLYIILFQNPPPAKPAQKDKKE</sequence>
<name>A0ABS2Q995_9BACL</name>
<feature type="transmembrane region" description="Helical" evidence="1">
    <location>
        <begin position="7"/>
        <end position="25"/>
    </location>
</feature>
<comment type="caution">
    <text evidence="2">The sequence shown here is derived from an EMBL/GenBank/DDBJ whole genome shotgun (WGS) entry which is preliminary data.</text>
</comment>
<keyword evidence="1" id="KW-0812">Transmembrane</keyword>
<dbReference type="EMBL" id="JAFBEV010000013">
    <property type="protein sequence ID" value="MBM7658231.1"/>
    <property type="molecule type" value="Genomic_DNA"/>
</dbReference>
<keyword evidence="3" id="KW-1185">Reference proteome</keyword>
<proteinExistence type="predicted"/>
<keyword evidence="1" id="KW-0472">Membrane</keyword>
<feature type="transmembrane region" description="Helical" evidence="1">
    <location>
        <begin position="31"/>
        <end position="49"/>
    </location>
</feature>
<dbReference type="Proteomes" id="UP000823201">
    <property type="component" value="Unassembled WGS sequence"/>
</dbReference>
<evidence type="ECO:0000256" key="1">
    <source>
        <dbReference type="SAM" id="Phobius"/>
    </source>
</evidence>
<protein>
    <recommendedName>
        <fullName evidence="4">DUF2892 domain-containing protein</fullName>
    </recommendedName>
</protein>
<reference evidence="2 3" key="1">
    <citation type="submission" date="2021-01" db="EMBL/GenBank/DDBJ databases">
        <title>Genomic Encyclopedia of Type Strains, Phase IV (KMG-IV): sequencing the most valuable type-strain genomes for metagenomic binning, comparative biology and taxonomic classification.</title>
        <authorList>
            <person name="Goeker M."/>
        </authorList>
    </citation>
    <scope>NUCLEOTIDE SEQUENCE [LARGE SCALE GENOMIC DNA]</scope>
    <source>
        <strain evidence="2 3">DSM 100968</strain>
    </source>
</reference>
<accession>A0ABS2Q995</accession>
<organism evidence="2 3">
    <name type="scientific">Sporolactobacillus spathodeae</name>
    <dbReference type="NCBI Taxonomy" id="1465502"/>
    <lineage>
        <taxon>Bacteria</taxon>
        <taxon>Bacillati</taxon>
        <taxon>Bacillota</taxon>
        <taxon>Bacilli</taxon>
        <taxon>Bacillales</taxon>
        <taxon>Sporolactobacillaceae</taxon>
        <taxon>Sporolactobacillus</taxon>
    </lineage>
</organism>